<dbReference type="InterPro" id="IPR023011">
    <property type="entry name" value="ATP_synth_F0_asu_AS"/>
</dbReference>
<keyword evidence="10" id="KW-0066">ATP synthesis</keyword>
<proteinExistence type="inferred from homology"/>
<evidence type="ECO:0000256" key="9">
    <source>
        <dbReference type="ARBA" id="ARBA00023136"/>
    </source>
</evidence>
<dbReference type="GO" id="GO:0005743">
    <property type="term" value="C:mitochondrial inner membrane"/>
    <property type="evidence" value="ECO:0007669"/>
    <property type="project" value="UniProtKB-SubCell"/>
</dbReference>
<dbReference type="InterPro" id="IPR035908">
    <property type="entry name" value="F0_ATP_A_sf"/>
</dbReference>
<evidence type="ECO:0000256" key="7">
    <source>
        <dbReference type="ARBA" id="ARBA00022989"/>
    </source>
</evidence>
<evidence type="ECO:0000256" key="6">
    <source>
        <dbReference type="ARBA" id="ARBA00022781"/>
    </source>
</evidence>
<feature type="transmembrane region" description="Helical" evidence="12">
    <location>
        <begin position="80"/>
        <end position="105"/>
    </location>
</feature>
<dbReference type="InterPro" id="IPR000568">
    <property type="entry name" value="ATP_synth_F0_asu"/>
</dbReference>
<feature type="transmembrane region" description="Helical" evidence="12">
    <location>
        <begin position="53"/>
        <end position="74"/>
    </location>
</feature>
<evidence type="ECO:0000256" key="3">
    <source>
        <dbReference type="ARBA" id="ARBA00022448"/>
    </source>
</evidence>
<accession>A0A0F6TN06</accession>
<dbReference type="Gene3D" id="1.20.120.220">
    <property type="entry name" value="ATP synthase, F0 complex, subunit A"/>
    <property type="match status" value="1"/>
</dbReference>
<evidence type="ECO:0000256" key="12">
    <source>
        <dbReference type="SAM" id="Phobius"/>
    </source>
</evidence>
<dbReference type="EMBL" id="KP657698">
    <property type="protein sequence ID" value="AKE49635.1"/>
    <property type="molecule type" value="Genomic_DNA"/>
</dbReference>
<reference evidence="13" key="1">
    <citation type="journal article" date="2015" name="Proc. Natl. Acad. Sci. U.S.A.">
        <title>Maternal transmission, sex ratio distortion, and mitochondria.</title>
        <authorList>
            <person name="Perlman S.J."/>
            <person name="Hodson C.N."/>
            <person name="Hamilton P.T."/>
            <person name="Opit G.P."/>
            <person name="Gowen B.E."/>
        </authorList>
    </citation>
    <scope>NUCLEOTIDE SEQUENCE</scope>
    <source>
        <strain evidence="13">Arizona</strain>
    </source>
</reference>
<evidence type="ECO:0000256" key="5">
    <source>
        <dbReference type="ARBA" id="ARBA00022692"/>
    </source>
</evidence>
<comment type="subcellular location">
    <subcellularLocation>
        <location evidence="1">Membrane</location>
        <topology evidence="1">Multi-pass membrane protein</topology>
    </subcellularLocation>
    <subcellularLocation>
        <location evidence="11">Mitochondrion inner membrane</location>
        <topology evidence="11">Multi-pass membrane protein</topology>
    </subcellularLocation>
</comment>
<keyword evidence="13" id="KW-0496">Mitochondrion</keyword>
<keyword evidence="5 12" id="KW-0812">Transmembrane</keyword>
<feature type="transmembrane region" description="Helical" evidence="12">
    <location>
        <begin position="175"/>
        <end position="197"/>
    </location>
</feature>
<dbReference type="PRINTS" id="PR00123">
    <property type="entry name" value="ATPASEA"/>
</dbReference>
<dbReference type="CDD" id="cd00310">
    <property type="entry name" value="ATP-synt_Fo_a_6"/>
    <property type="match status" value="1"/>
</dbReference>
<feature type="transmembrane region" description="Helical" evidence="12">
    <location>
        <begin position="12"/>
        <end position="32"/>
    </location>
</feature>
<keyword evidence="9 12" id="KW-0472">Membrane</keyword>
<evidence type="ECO:0000256" key="11">
    <source>
        <dbReference type="RuleBase" id="RU004450"/>
    </source>
</evidence>
<keyword evidence="4" id="KW-0138">CF(0)</keyword>
<dbReference type="InterPro" id="IPR045083">
    <property type="entry name" value="ATP_synth_F0_asu_bact/mt"/>
</dbReference>
<keyword evidence="3" id="KW-0813">Transport</keyword>
<geneLocation type="mitochondrion" evidence="13"/>
<keyword evidence="7 12" id="KW-1133">Transmembrane helix</keyword>
<evidence type="ECO:0000256" key="8">
    <source>
        <dbReference type="ARBA" id="ARBA00023065"/>
    </source>
</evidence>
<name>A0A0F6TN06_9NEOP</name>
<sequence>MMSLFSIFDPSSNFVANNWFMFFLLLLVKTKFTNYNNMNLVLNLTKNFLMKELNIIISAKIFCFFLSLFLFIMMTNLSGLLPFVFTLTSHLSVSLSLSSLLWLSIMISGWSSPNKMLSHLVPLGCPFILMPFMVLIESVSQLIRPITLSVRLSANLIAGHMIMTLLSLSSMKSGFNFLLSVFLETFITILEIGVALIQPYVFFTLLTLYSQEIFWAK</sequence>
<dbReference type="PANTHER" id="PTHR11410">
    <property type="entry name" value="ATP SYNTHASE SUBUNIT A"/>
    <property type="match status" value="1"/>
</dbReference>
<dbReference type="Pfam" id="PF00119">
    <property type="entry name" value="ATP-synt_A"/>
    <property type="match status" value="1"/>
</dbReference>
<dbReference type="PROSITE" id="PS00449">
    <property type="entry name" value="ATPASE_A"/>
    <property type="match status" value="1"/>
</dbReference>
<dbReference type="SUPFAM" id="SSF81336">
    <property type="entry name" value="F1F0 ATP synthase subunit A"/>
    <property type="match status" value="1"/>
</dbReference>
<evidence type="ECO:0000313" key="13">
    <source>
        <dbReference type="EMBL" id="AKE49635.1"/>
    </source>
</evidence>
<evidence type="ECO:0000256" key="4">
    <source>
        <dbReference type="ARBA" id="ARBA00022547"/>
    </source>
</evidence>
<dbReference type="AlphaFoldDB" id="A0A0F6TN06"/>
<feature type="transmembrane region" description="Helical" evidence="12">
    <location>
        <begin position="148"/>
        <end position="168"/>
    </location>
</feature>
<dbReference type="NCBIfam" id="TIGR01131">
    <property type="entry name" value="ATP_synt_6_or_A"/>
    <property type="match status" value="1"/>
</dbReference>
<evidence type="ECO:0000256" key="1">
    <source>
        <dbReference type="ARBA" id="ARBA00004141"/>
    </source>
</evidence>
<evidence type="ECO:0000256" key="10">
    <source>
        <dbReference type="ARBA" id="ARBA00023310"/>
    </source>
</evidence>
<dbReference type="GO" id="GO:0045259">
    <property type="term" value="C:proton-transporting ATP synthase complex"/>
    <property type="evidence" value="ECO:0007669"/>
    <property type="project" value="UniProtKB-KW"/>
</dbReference>
<comment type="similarity">
    <text evidence="2">Belongs to the ATPase A chain family.</text>
</comment>
<keyword evidence="6" id="KW-0375">Hydrogen ion transport</keyword>
<protein>
    <recommendedName>
        <fullName evidence="11">ATP synthase subunit a</fullName>
    </recommendedName>
</protein>
<dbReference type="PANTHER" id="PTHR11410:SF0">
    <property type="entry name" value="ATP SYNTHASE SUBUNIT A"/>
    <property type="match status" value="1"/>
</dbReference>
<gene>
    <name evidence="13" type="primary">ATP6</name>
</gene>
<evidence type="ECO:0000256" key="2">
    <source>
        <dbReference type="ARBA" id="ARBA00006810"/>
    </source>
</evidence>
<keyword evidence="8" id="KW-0406">Ion transport</keyword>
<dbReference type="GO" id="GO:0046933">
    <property type="term" value="F:proton-transporting ATP synthase activity, rotational mechanism"/>
    <property type="evidence" value="ECO:0007669"/>
    <property type="project" value="TreeGrafter"/>
</dbReference>
<organism evidence="13">
    <name type="scientific">Liposcelis nr. bostrychophila AZ</name>
    <dbReference type="NCBI Taxonomy" id="1643344"/>
    <lineage>
        <taxon>Eukaryota</taxon>
        <taxon>Metazoa</taxon>
        <taxon>Ecdysozoa</taxon>
        <taxon>Arthropoda</taxon>
        <taxon>Hexapoda</taxon>
        <taxon>Insecta</taxon>
        <taxon>Pterygota</taxon>
        <taxon>Neoptera</taxon>
        <taxon>Paraneoptera</taxon>
        <taxon>Psocodea</taxon>
        <taxon>Troctomorpha</taxon>
        <taxon>Liposcelidetae</taxon>
        <taxon>Liposcelididae</taxon>
        <taxon>Liposcelis</taxon>
    </lineage>
</organism>
<feature type="transmembrane region" description="Helical" evidence="12">
    <location>
        <begin position="117"/>
        <end position="136"/>
    </location>
</feature>